<evidence type="ECO:0000313" key="1">
    <source>
        <dbReference type="EMBL" id="KAG7323444.1"/>
    </source>
</evidence>
<dbReference type="EMBL" id="JAHKSW010000015">
    <property type="protein sequence ID" value="KAG7323444.1"/>
    <property type="molecule type" value="Genomic_DNA"/>
</dbReference>
<dbReference type="Proteomes" id="UP000824219">
    <property type="component" value="Linkage Group LG15"/>
</dbReference>
<name>A0A9D3NKE5_9TELE</name>
<organism evidence="1 2">
    <name type="scientific">Hemibagrus wyckioides</name>
    <dbReference type="NCBI Taxonomy" id="337641"/>
    <lineage>
        <taxon>Eukaryota</taxon>
        <taxon>Metazoa</taxon>
        <taxon>Chordata</taxon>
        <taxon>Craniata</taxon>
        <taxon>Vertebrata</taxon>
        <taxon>Euteleostomi</taxon>
        <taxon>Actinopterygii</taxon>
        <taxon>Neopterygii</taxon>
        <taxon>Teleostei</taxon>
        <taxon>Ostariophysi</taxon>
        <taxon>Siluriformes</taxon>
        <taxon>Bagridae</taxon>
        <taxon>Hemibagrus</taxon>
    </lineage>
</organism>
<accession>A0A9D3NKE5</accession>
<protein>
    <submittedName>
        <fullName evidence="1">Uncharacterized protein</fullName>
    </submittedName>
</protein>
<sequence length="69" mass="7852">MATNSLNYGGENNVDQTATYPEECFITLNGFFRLRDEKFGSFERLFITLDNTSALKGQAEIHQVPKYQA</sequence>
<comment type="caution">
    <text evidence="1">The sequence shown here is derived from an EMBL/GenBank/DDBJ whole genome shotgun (WGS) entry which is preliminary data.</text>
</comment>
<keyword evidence="2" id="KW-1185">Reference proteome</keyword>
<evidence type="ECO:0000313" key="2">
    <source>
        <dbReference type="Proteomes" id="UP000824219"/>
    </source>
</evidence>
<proteinExistence type="predicted"/>
<reference evidence="1 2" key="1">
    <citation type="submission" date="2021-06" db="EMBL/GenBank/DDBJ databases">
        <title>Chromosome-level genome assembly of the red-tail catfish (Hemibagrus wyckioides).</title>
        <authorList>
            <person name="Shao F."/>
        </authorList>
    </citation>
    <scope>NUCLEOTIDE SEQUENCE [LARGE SCALE GENOMIC DNA]</scope>
    <source>
        <strain evidence="1">EC202008001</strain>
        <tissue evidence="1">Blood</tissue>
    </source>
</reference>
<dbReference type="AlphaFoldDB" id="A0A9D3NKE5"/>
<gene>
    <name evidence="1" type="ORF">KOW79_013146</name>
</gene>